<dbReference type="SMART" id="SM00869">
    <property type="entry name" value="Autotransporter"/>
    <property type="match status" value="1"/>
</dbReference>
<accession>A0A5C6U8G2</accession>
<dbReference type="SUPFAM" id="SSF103515">
    <property type="entry name" value="Autotransporter"/>
    <property type="match status" value="1"/>
</dbReference>
<dbReference type="Gene3D" id="2.40.128.130">
    <property type="entry name" value="Autotransporter beta-domain"/>
    <property type="match status" value="1"/>
</dbReference>
<dbReference type="EMBL" id="VOPY01000002">
    <property type="protein sequence ID" value="TXC69159.1"/>
    <property type="molecule type" value="Genomic_DNA"/>
</dbReference>
<dbReference type="Proteomes" id="UP000321129">
    <property type="component" value="Unassembled WGS sequence"/>
</dbReference>
<dbReference type="RefSeq" id="WP_147123113.1">
    <property type="nucleotide sequence ID" value="NZ_VOPY01000002.1"/>
</dbReference>
<protein>
    <submittedName>
        <fullName evidence="3">Autotransporter outer membrane beta-barrel domain-containing protein</fullName>
    </submittedName>
</protein>
<dbReference type="AlphaFoldDB" id="A0A5C6U8G2"/>
<organism evidence="3 4">
    <name type="scientific">Flavisphingopyxis soli</name>
    <dbReference type="NCBI Taxonomy" id="2601267"/>
    <lineage>
        <taxon>Bacteria</taxon>
        <taxon>Pseudomonadati</taxon>
        <taxon>Pseudomonadota</taxon>
        <taxon>Alphaproteobacteria</taxon>
        <taxon>Sphingomonadales</taxon>
        <taxon>Sphingopyxidaceae</taxon>
        <taxon>Flavisphingopyxis</taxon>
    </lineage>
</organism>
<dbReference type="OrthoDB" id="7613961at2"/>
<dbReference type="PROSITE" id="PS51208">
    <property type="entry name" value="AUTOTRANSPORTER"/>
    <property type="match status" value="1"/>
</dbReference>
<comment type="caution">
    <text evidence="3">The sequence shown here is derived from an EMBL/GenBank/DDBJ whole genome shotgun (WGS) entry which is preliminary data.</text>
</comment>
<evidence type="ECO:0000313" key="3">
    <source>
        <dbReference type="EMBL" id="TXC69159.1"/>
    </source>
</evidence>
<reference evidence="3 4" key="1">
    <citation type="submission" date="2019-08" db="EMBL/GenBank/DDBJ databases">
        <title>Sphingorhabdus soil sp. nov., isolated from arctic soil.</title>
        <authorList>
            <person name="Liu Y."/>
        </authorList>
    </citation>
    <scope>NUCLEOTIDE SEQUENCE [LARGE SCALE GENOMIC DNA]</scope>
    <source>
        <strain evidence="3 4">D-2Q-5-6</strain>
    </source>
</reference>
<gene>
    <name evidence="3" type="ORF">FSZ31_09560</name>
</gene>
<evidence type="ECO:0000313" key="4">
    <source>
        <dbReference type="Proteomes" id="UP000321129"/>
    </source>
</evidence>
<name>A0A5C6U8G2_9SPHN</name>
<dbReference type="InterPro" id="IPR005546">
    <property type="entry name" value="Autotransporte_beta"/>
</dbReference>
<evidence type="ECO:0000256" key="1">
    <source>
        <dbReference type="SAM" id="SignalP"/>
    </source>
</evidence>
<keyword evidence="1" id="KW-0732">Signal</keyword>
<evidence type="ECO:0000259" key="2">
    <source>
        <dbReference type="PROSITE" id="PS51208"/>
    </source>
</evidence>
<dbReference type="InterPro" id="IPR036709">
    <property type="entry name" value="Autotransporte_beta_dom_sf"/>
</dbReference>
<sequence>MSRHLLATTALTVFLISGAHAEDITTKKTTPLSTSTVKAGGPDAISITKDGSVVLTGGTAVTIDSNNKVSNAGAITISNATGAVGIRALANTNADIVNSGTITIDESYTPTDVDKDGDLDGPFALGSNRFGIRVEGDHIGNIVNSGTITVKGNQSAGITVGGTLTGNFVHDGKTTILGDNSVAVDLEAVSGNVRLAGIVSAIGANSVAARFGGDIGGALVVQGDISSTGYRYKTAPSDASRLDNDDLLQGGSALVIAGDVEGGIVLAVAPKDADPNNADEDGDGIEDAKEGNAKVVTYGSAAAAQIGGQGHDIMIGSVAGTASGYGLQIDGTVEGHGVYAGVNGNGLQIGGTGGLVTIEKGIGIAGAIGATSKDSIATAVKLAAGTTTPEVRGTGKVAASTGDAVGAHATAFDIAAGASLPRFYNSGVISATSGAKGTTTAIVDHSGTLAFLENSGSISASGGKDAGSNVAIDVSANGNGVVVRQIKVGSGYAAPAIAGDVVFGAGDDQLTLEDGTLTGDVRFGGGDDKFSLSGDAVQKGRVTFGASNDAMQLADTAVFDGTADFGGGADVLTLMGTSKFTGSIVNAGGLAIDLQGGTLDLKTPSSFASLNVGATGVLVATLNHTPGAGSAYVVSGDATFVKGAKLVLRLADVEHAVGSYNVLTAGTITGLGDLETLTDLVPYMFKAALDTNAPTSTLAVDISRKTAGELDLNSSQSSAYDAVFNALSTDKDIGNVFLGITNGDAFKYTVGEMLPDHAGGSFEGISLGTRTTARQLLDPASPLVTKGKFSATANLAFWGSDKDTGETAAYNLHGYSWSVSGEYATGLGKFGATLAYLWNQHKNGIQSRVAADTFELAGHWRGTFGPLTGFARGSLGRANFDSVRTFSATVDNKPLERKIEGSWNGDFVTAMAGLSGEGGGAYFFFRPSVTIDYIRLKEDGYSETGGGKALDLIVEGRKSDELGLNSGLTLGYDFVGRRKRDENWFRFEVEGGWRQILSGDLGDTTAHFQGGTDLTLVADASTKGAYGRLRALGGVAGFTVGGELSGEDRHGSVDLALRGSVSVAF</sequence>
<feature type="domain" description="Autotransporter" evidence="2">
    <location>
        <begin position="783"/>
        <end position="1065"/>
    </location>
</feature>
<feature type="chain" id="PRO_5022761257" evidence="1">
    <location>
        <begin position="22"/>
        <end position="1065"/>
    </location>
</feature>
<proteinExistence type="predicted"/>
<feature type="signal peptide" evidence="1">
    <location>
        <begin position="1"/>
        <end position="21"/>
    </location>
</feature>
<keyword evidence="4" id="KW-1185">Reference proteome</keyword>